<feature type="compositionally biased region" description="Pro residues" evidence="1">
    <location>
        <begin position="39"/>
        <end position="53"/>
    </location>
</feature>
<evidence type="ECO:0000313" key="2">
    <source>
        <dbReference type="EMBL" id="RVU17731.1"/>
    </source>
</evidence>
<reference evidence="2 3" key="1">
    <citation type="submission" date="2019-01" db="EMBL/GenBank/DDBJ databases">
        <authorList>
            <person name="Chen W.-M."/>
        </authorList>
    </citation>
    <scope>NUCLEOTIDE SEQUENCE [LARGE SCALE GENOMIC DNA]</scope>
    <source>
        <strain evidence="2 3">TER-1</strain>
    </source>
</reference>
<dbReference type="RefSeq" id="WP_127729511.1">
    <property type="nucleotide sequence ID" value="NZ_SACP01000011.1"/>
</dbReference>
<feature type="compositionally biased region" description="Low complexity" evidence="1">
    <location>
        <begin position="54"/>
        <end position="86"/>
    </location>
</feature>
<dbReference type="AlphaFoldDB" id="A0A3S2VPL7"/>
<proteinExistence type="predicted"/>
<dbReference type="OrthoDB" id="7993958at2"/>
<dbReference type="EMBL" id="SACP01000011">
    <property type="protein sequence ID" value="RVU17731.1"/>
    <property type="molecule type" value="Genomic_DNA"/>
</dbReference>
<name>A0A3S2VPL7_9HYPH</name>
<evidence type="ECO:0000256" key="1">
    <source>
        <dbReference type="SAM" id="MobiDB-lite"/>
    </source>
</evidence>
<dbReference type="Proteomes" id="UP000286997">
    <property type="component" value="Unassembled WGS sequence"/>
</dbReference>
<feature type="region of interest" description="Disordered" evidence="1">
    <location>
        <begin position="33"/>
        <end position="86"/>
    </location>
</feature>
<keyword evidence="3" id="KW-1185">Reference proteome</keyword>
<evidence type="ECO:0000313" key="3">
    <source>
        <dbReference type="Proteomes" id="UP000286997"/>
    </source>
</evidence>
<gene>
    <name evidence="2" type="ORF">EOE48_12680</name>
</gene>
<organism evidence="2 3">
    <name type="scientific">Methylobacterium oryzihabitans</name>
    <dbReference type="NCBI Taxonomy" id="2499852"/>
    <lineage>
        <taxon>Bacteria</taxon>
        <taxon>Pseudomonadati</taxon>
        <taxon>Pseudomonadota</taxon>
        <taxon>Alphaproteobacteria</taxon>
        <taxon>Hyphomicrobiales</taxon>
        <taxon>Methylobacteriaceae</taxon>
        <taxon>Methylobacterium</taxon>
    </lineage>
</organism>
<sequence length="316" mass="33046">MRHLIWLAAGVALAIPLVPILLFDPRIGVIGRRPVAPTASPPPARAPDTPPARIPDATPPRDAAPVREAPPVREAAPARAGPLAVEVPAPAETATARVAASEDPPALRGAILTPDVAAERGSQMRTLIGWTAHPDRVAGSAAWLDLVGLVFTAPNPALAADTEPGSAADPGDYRRLSLDLTGAPDRAVVVLADQPVAWTVSTLPPDRVGAVGVESGAAFSIRDGRPGLLGGFRSRAFGAPATAPVLDPARYGPGTRRAFCDAARLWAAQYGLPLERLRYTLVENPTFLALDGERLRTDGISRGRVSGQRLAAFCRY</sequence>
<accession>A0A3S2VPL7</accession>
<comment type="caution">
    <text evidence="2">The sequence shown here is derived from an EMBL/GenBank/DDBJ whole genome shotgun (WGS) entry which is preliminary data.</text>
</comment>
<protein>
    <submittedName>
        <fullName evidence="2">Uncharacterized protein</fullName>
    </submittedName>
</protein>